<dbReference type="Pfam" id="PF02615">
    <property type="entry name" value="Ldh_2"/>
    <property type="match status" value="1"/>
</dbReference>
<dbReference type="AlphaFoldDB" id="A0A3L7AEX4"/>
<dbReference type="InterPro" id="IPR043143">
    <property type="entry name" value="Mal/L-sulf/L-lact_DH-like_NADP"/>
</dbReference>
<evidence type="ECO:0000256" key="1">
    <source>
        <dbReference type="ARBA" id="ARBA00006056"/>
    </source>
</evidence>
<organism evidence="3 4">
    <name type="scientific">Xanthobacter tagetidis</name>
    <dbReference type="NCBI Taxonomy" id="60216"/>
    <lineage>
        <taxon>Bacteria</taxon>
        <taxon>Pseudomonadati</taxon>
        <taxon>Pseudomonadota</taxon>
        <taxon>Alphaproteobacteria</taxon>
        <taxon>Hyphomicrobiales</taxon>
        <taxon>Xanthobacteraceae</taxon>
        <taxon>Xanthobacter</taxon>
    </lineage>
</organism>
<dbReference type="Gene3D" id="3.30.1370.60">
    <property type="entry name" value="Hypothetical oxidoreductase yiak, domain 2"/>
    <property type="match status" value="1"/>
</dbReference>
<proteinExistence type="inferred from homology"/>
<dbReference type="EMBL" id="RCTF01000009">
    <property type="protein sequence ID" value="RLP78181.1"/>
    <property type="molecule type" value="Genomic_DNA"/>
</dbReference>
<name>A0A3L7AEX4_9HYPH</name>
<keyword evidence="2" id="KW-0560">Oxidoreductase</keyword>
<dbReference type="Proteomes" id="UP000269692">
    <property type="component" value="Unassembled WGS sequence"/>
</dbReference>
<evidence type="ECO:0000313" key="3">
    <source>
        <dbReference type="EMBL" id="RLP78181.1"/>
    </source>
</evidence>
<evidence type="ECO:0000256" key="2">
    <source>
        <dbReference type="ARBA" id="ARBA00023002"/>
    </source>
</evidence>
<dbReference type="PANTHER" id="PTHR11091:SF0">
    <property type="entry name" value="MALATE DEHYDROGENASE"/>
    <property type="match status" value="1"/>
</dbReference>
<dbReference type="SUPFAM" id="SSF89733">
    <property type="entry name" value="L-sulfolactate dehydrogenase-like"/>
    <property type="match status" value="1"/>
</dbReference>
<reference evidence="3 4" key="1">
    <citation type="submission" date="2018-10" db="EMBL/GenBank/DDBJ databases">
        <title>Xanthobacter tagetidis genome sequencing and assembly.</title>
        <authorList>
            <person name="Maclea K.S."/>
            <person name="Goen A.E."/>
            <person name="Fatima S.A."/>
        </authorList>
    </citation>
    <scope>NUCLEOTIDE SEQUENCE [LARGE SCALE GENOMIC DNA]</scope>
    <source>
        <strain evidence="3 4">ATCC 700314</strain>
    </source>
</reference>
<dbReference type="Gene3D" id="1.10.1530.10">
    <property type="match status" value="1"/>
</dbReference>
<sequence>MTSGTADSGRRYDVATLIAGVSAIFKAAAMEAEKADAVAEILVEADTMGRRTHGVALAPFYLEAATSGAMALSGAPDVVSDRGGCITWRGRRLPGPWLVRQAVGLALERVRQHGIATVAISDSHHIGALSAYLRQATEQGCMIQIASSVPSVRGVAPFGAAQAVLTPNPFAAGVPTSADPILIDVSASITTINAAKQTAKAGGRFPQPWAIEADGRPTDDPNAVLERAGTLLPAGGLDHGHKGYAWALIAEALSQGLPGYGRADAPKGTSLSVFIQVIDPEAFAGLEAFERQSDFLVDACRAAKPLPGHDAVRVPGDRAMDLRRDALAHGVPLSPAAAEGLDTWADRFGLPTFQPVA</sequence>
<keyword evidence="4" id="KW-1185">Reference proteome</keyword>
<dbReference type="InterPro" id="IPR003767">
    <property type="entry name" value="Malate/L-lactate_DH-like"/>
</dbReference>
<protein>
    <submittedName>
        <fullName evidence="3">Ldh family oxidoreductase</fullName>
    </submittedName>
</protein>
<gene>
    <name evidence="3" type="ORF">D9R14_12405</name>
</gene>
<dbReference type="PANTHER" id="PTHR11091">
    <property type="entry name" value="OXIDOREDUCTASE-RELATED"/>
    <property type="match status" value="1"/>
</dbReference>
<dbReference type="InterPro" id="IPR036111">
    <property type="entry name" value="Mal/L-sulfo/L-lacto_DH-like_sf"/>
</dbReference>
<dbReference type="InterPro" id="IPR043144">
    <property type="entry name" value="Mal/L-sulf/L-lact_DH-like_ah"/>
</dbReference>
<comment type="similarity">
    <text evidence="1">Belongs to the LDH2/MDH2 oxidoreductase family.</text>
</comment>
<comment type="caution">
    <text evidence="3">The sequence shown here is derived from an EMBL/GenBank/DDBJ whole genome shotgun (WGS) entry which is preliminary data.</text>
</comment>
<dbReference type="GO" id="GO:0016491">
    <property type="term" value="F:oxidoreductase activity"/>
    <property type="evidence" value="ECO:0007669"/>
    <property type="project" value="UniProtKB-KW"/>
</dbReference>
<dbReference type="OrthoDB" id="9811519at2"/>
<evidence type="ECO:0000313" key="4">
    <source>
        <dbReference type="Proteomes" id="UP000269692"/>
    </source>
</evidence>
<accession>A0A3L7AEX4</accession>
<dbReference type="RefSeq" id="WP_121623647.1">
    <property type="nucleotide sequence ID" value="NZ_JACIIW010000009.1"/>
</dbReference>